<dbReference type="PANTHER" id="PTHR48267">
    <property type="entry name" value="CUPREDOXIN SUPERFAMILY PROTEIN"/>
    <property type="match status" value="1"/>
</dbReference>
<feature type="domain" description="Plastocyanin-like" evidence="4">
    <location>
        <begin position="345"/>
        <end position="464"/>
    </location>
</feature>
<keyword evidence="6" id="KW-0131">Cell cycle</keyword>
<keyword evidence="6" id="KW-0132">Cell division</keyword>
<dbReference type="EMBL" id="QUMQ01000001">
    <property type="protein sequence ID" value="REF95643.1"/>
    <property type="molecule type" value="Genomic_DNA"/>
</dbReference>
<evidence type="ECO:0000259" key="5">
    <source>
        <dbReference type="Pfam" id="PF07732"/>
    </source>
</evidence>
<evidence type="ECO:0000256" key="3">
    <source>
        <dbReference type="ARBA" id="ARBA00023002"/>
    </source>
</evidence>
<dbReference type="SUPFAM" id="SSF49503">
    <property type="entry name" value="Cupredoxins"/>
    <property type="match status" value="3"/>
</dbReference>
<dbReference type="PROSITE" id="PS51257">
    <property type="entry name" value="PROKAR_LIPOPROTEIN"/>
    <property type="match status" value="1"/>
</dbReference>
<evidence type="ECO:0000259" key="4">
    <source>
        <dbReference type="Pfam" id="PF07731"/>
    </source>
</evidence>
<proteinExistence type="inferred from homology"/>
<evidence type="ECO:0000256" key="2">
    <source>
        <dbReference type="ARBA" id="ARBA00022723"/>
    </source>
</evidence>
<sequence>MRRRSLLTGALGGTFLLAAGCGNPVDTVGQVDFSRPLLIPPLARSTVDGDGQRVFTLHAQPGQRDFGIDGTTRTFGFNGDYLGPTLRARRGERVRVDVVNNLDEDTSVHWHGMHLPARMDGGPHQPVRPGATWSPTWTVNQPAATLWYHPHPHGRTREQVNQGLAGMFILDDDDPTQRALPHDYGVDDIPVIVQDKDIHGGRIRNQKTGNLLLVNGTYAPYLTVVTDRVRLRLLNASVSRVYAFGLADQRPVHLVATDGGRLAAPVPLSRIRLSPGERAEIVVPVHAGERVALRSFPPELGGKSFETGRDQFDVLDLRAAATLRRSANLPADFGELPRLDPATAVTTRDFRLTGTNINGDEMDMDRIDAVTTLGTTEIWTVRNTDGQRHNFHVHDVQFRVLSIDGAAPPAELSGWKDTVFLPPKSAARLIMKFADYADPELPYMYHCHLLMHEDDGMMGQFVVVEPGQSAGRISGVGAHEHH</sequence>
<dbReference type="AlphaFoldDB" id="A0A3D9ZIE2"/>
<dbReference type="CDD" id="cd13890">
    <property type="entry name" value="CuRO_3_CueO_FtsP"/>
    <property type="match status" value="1"/>
</dbReference>
<keyword evidence="3" id="KW-0560">Oxidoreductase</keyword>
<accession>A0A3D9ZIE2</accession>
<name>A0A3D9ZIE2_9ACTN</name>
<dbReference type="Proteomes" id="UP000256913">
    <property type="component" value="Unassembled WGS sequence"/>
</dbReference>
<reference evidence="6 7" key="1">
    <citation type="submission" date="2018-08" db="EMBL/GenBank/DDBJ databases">
        <title>Sequencing the genomes of 1000 actinobacteria strains.</title>
        <authorList>
            <person name="Klenk H.-P."/>
        </authorList>
    </citation>
    <scope>NUCLEOTIDE SEQUENCE [LARGE SCALE GENOMIC DNA]</scope>
    <source>
        <strain evidence="6 7">DSM 44099</strain>
    </source>
</reference>
<dbReference type="GO" id="GO:0005507">
    <property type="term" value="F:copper ion binding"/>
    <property type="evidence" value="ECO:0007669"/>
    <property type="project" value="InterPro"/>
</dbReference>
<dbReference type="InterPro" id="IPR008972">
    <property type="entry name" value="Cupredoxin"/>
</dbReference>
<gene>
    <name evidence="6" type="ORF">DFJ67_1602</name>
</gene>
<dbReference type="InterPro" id="IPR045087">
    <property type="entry name" value="Cu-oxidase_fam"/>
</dbReference>
<dbReference type="Gene3D" id="2.60.40.420">
    <property type="entry name" value="Cupredoxins - blue copper proteins"/>
    <property type="match status" value="3"/>
</dbReference>
<dbReference type="CDD" id="cd04232">
    <property type="entry name" value="CuRO_1_CueO_FtsP"/>
    <property type="match status" value="1"/>
</dbReference>
<dbReference type="PROSITE" id="PS00080">
    <property type="entry name" value="MULTICOPPER_OXIDASE2"/>
    <property type="match status" value="1"/>
</dbReference>
<dbReference type="InterPro" id="IPR002355">
    <property type="entry name" value="Cu_oxidase_Cu_BS"/>
</dbReference>
<dbReference type="GO" id="GO:0016491">
    <property type="term" value="F:oxidoreductase activity"/>
    <property type="evidence" value="ECO:0007669"/>
    <property type="project" value="UniProtKB-KW"/>
</dbReference>
<dbReference type="Pfam" id="PF07731">
    <property type="entry name" value="Cu-oxidase_2"/>
    <property type="match status" value="1"/>
</dbReference>
<organism evidence="6 7">
    <name type="scientific">Asanoa ferruginea</name>
    <dbReference type="NCBI Taxonomy" id="53367"/>
    <lineage>
        <taxon>Bacteria</taxon>
        <taxon>Bacillati</taxon>
        <taxon>Actinomycetota</taxon>
        <taxon>Actinomycetes</taxon>
        <taxon>Micromonosporales</taxon>
        <taxon>Micromonosporaceae</taxon>
        <taxon>Asanoa</taxon>
    </lineage>
</organism>
<comment type="caution">
    <text evidence="6">The sequence shown here is derived from an EMBL/GenBank/DDBJ whole genome shotgun (WGS) entry which is preliminary data.</text>
</comment>
<dbReference type="RefSeq" id="WP_203784197.1">
    <property type="nucleotide sequence ID" value="NZ_BONB01000061.1"/>
</dbReference>
<keyword evidence="7" id="KW-1185">Reference proteome</keyword>
<keyword evidence="2" id="KW-0479">Metal-binding</keyword>
<dbReference type="Pfam" id="PF07732">
    <property type="entry name" value="Cu-oxidase_3"/>
    <property type="match status" value="1"/>
</dbReference>
<comment type="similarity">
    <text evidence="1">Belongs to the multicopper oxidase family.</text>
</comment>
<dbReference type="GO" id="GO:0051301">
    <property type="term" value="P:cell division"/>
    <property type="evidence" value="ECO:0007669"/>
    <property type="project" value="UniProtKB-KW"/>
</dbReference>
<dbReference type="InterPro" id="IPR011707">
    <property type="entry name" value="Cu-oxidase-like_N"/>
</dbReference>
<protein>
    <submittedName>
        <fullName evidence="6">Cell division protein SufI</fullName>
    </submittedName>
</protein>
<dbReference type="InterPro" id="IPR011706">
    <property type="entry name" value="Cu-oxidase_C"/>
</dbReference>
<evidence type="ECO:0000313" key="7">
    <source>
        <dbReference type="Proteomes" id="UP000256913"/>
    </source>
</evidence>
<evidence type="ECO:0000313" key="6">
    <source>
        <dbReference type="EMBL" id="REF95643.1"/>
    </source>
</evidence>
<feature type="domain" description="Plastocyanin-like" evidence="5">
    <location>
        <begin position="71"/>
        <end position="173"/>
    </location>
</feature>
<dbReference type="PANTHER" id="PTHR48267:SF1">
    <property type="entry name" value="BILIRUBIN OXIDASE"/>
    <property type="match status" value="1"/>
</dbReference>
<evidence type="ECO:0000256" key="1">
    <source>
        <dbReference type="ARBA" id="ARBA00010609"/>
    </source>
</evidence>